<reference evidence="1 2" key="1">
    <citation type="submission" date="2019-10" db="EMBL/GenBank/DDBJ databases">
        <authorList>
            <person name="Aull H.A."/>
            <person name="Lauer M.J."/>
            <person name="Garlena R.A."/>
            <person name="Russell D.A."/>
            <person name="Pope W.H."/>
            <person name="Jacobs-Sera D."/>
            <person name="Hatfull G.F."/>
        </authorList>
    </citation>
    <scope>NUCLEOTIDE SEQUENCE [LARGE SCALE GENOMIC DNA]</scope>
</reference>
<dbReference type="GeneID" id="80005713"/>
<keyword evidence="2" id="KW-1185">Reference proteome</keyword>
<accession>A0A649VXM7</accession>
<dbReference type="KEGG" id="vg:80005713"/>
<proteinExistence type="predicted"/>
<dbReference type="RefSeq" id="YP_010752037.1">
    <property type="nucleotide sequence ID" value="NC_073376.1"/>
</dbReference>
<gene>
    <name evidence="1" type="primary">9</name>
    <name evidence="1" type="ORF">PBI_TEAMOCIL_9</name>
</gene>
<protein>
    <submittedName>
        <fullName evidence="1">Uncharacterized protein</fullName>
    </submittedName>
</protein>
<sequence>MSVTAPTRPILLSIEQGDKPIRFTALGEGNRGIVSTIQPGDPEALQRAIDMVNTYGGPNMWRVQEVGE</sequence>
<evidence type="ECO:0000313" key="2">
    <source>
        <dbReference type="Proteomes" id="UP000424425"/>
    </source>
</evidence>
<organism evidence="1 2">
    <name type="scientific">Microbacterium phage Teamocil</name>
    <dbReference type="NCBI Taxonomy" id="2656554"/>
    <lineage>
        <taxon>Viruses</taxon>
        <taxon>Duplodnaviria</taxon>
        <taxon>Heunggongvirae</taxon>
        <taxon>Uroviricota</taxon>
        <taxon>Caudoviricetes</taxon>
        <taxon>Hodgkinviridae</taxon>
        <taxon>Metamorphoovirus</taxon>
        <taxon>Metamorphoovirus teamocil</taxon>
    </lineage>
</organism>
<dbReference type="Proteomes" id="UP000424425">
    <property type="component" value="Segment"/>
</dbReference>
<name>A0A649VXM7_9CAUD</name>
<evidence type="ECO:0000313" key="1">
    <source>
        <dbReference type="EMBL" id="QGJ96961.1"/>
    </source>
</evidence>
<dbReference type="EMBL" id="MN586059">
    <property type="protein sequence ID" value="QGJ96961.1"/>
    <property type="molecule type" value="Genomic_DNA"/>
</dbReference>